<feature type="domain" description="DUF559" evidence="1">
    <location>
        <begin position="41"/>
        <end position="119"/>
    </location>
</feature>
<proteinExistence type="predicted"/>
<reference evidence="2 3" key="1">
    <citation type="journal article" date="2016" name="Nat. Commun.">
        <title>Thousands of microbial genomes shed light on interconnected biogeochemical processes in an aquifer system.</title>
        <authorList>
            <person name="Anantharaman K."/>
            <person name="Brown C.T."/>
            <person name="Hug L.A."/>
            <person name="Sharon I."/>
            <person name="Castelle C.J."/>
            <person name="Probst A.J."/>
            <person name="Thomas B.C."/>
            <person name="Singh A."/>
            <person name="Wilkins M.J."/>
            <person name="Karaoz U."/>
            <person name="Brodie E.L."/>
            <person name="Williams K.H."/>
            <person name="Hubbard S.S."/>
            <person name="Banfield J.F."/>
        </authorList>
    </citation>
    <scope>NUCLEOTIDE SEQUENCE [LARGE SCALE GENOMIC DNA]</scope>
</reference>
<evidence type="ECO:0000313" key="2">
    <source>
        <dbReference type="EMBL" id="OGI77525.1"/>
    </source>
</evidence>
<evidence type="ECO:0000313" key="3">
    <source>
        <dbReference type="Proteomes" id="UP000177777"/>
    </source>
</evidence>
<protein>
    <recommendedName>
        <fullName evidence="1">DUF559 domain-containing protein</fullName>
    </recommendedName>
</protein>
<dbReference type="EMBL" id="MFUE01000014">
    <property type="protein sequence ID" value="OGI77525.1"/>
    <property type="molecule type" value="Genomic_DNA"/>
</dbReference>
<dbReference type="STRING" id="1801754.A3D42_03025"/>
<dbReference type="Pfam" id="PF04480">
    <property type="entry name" value="DUF559"/>
    <property type="match status" value="1"/>
</dbReference>
<dbReference type="Proteomes" id="UP000177777">
    <property type="component" value="Unassembled WGS sequence"/>
</dbReference>
<gene>
    <name evidence="2" type="ORF">A3D42_03025</name>
</gene>
<dbReference type="InterPro" id="IPR007569">
    <property type="entry name" value="DUF559"/>
</dbReference>
<organism evidence="2 3">
    <name type="scientific">Candidatus Nomurabacteria bacterium RIFCSPHIGHO2_02_FULL_41_18</name>
    <dbReference type="NCBI Taxonomy" id="1801754"/>
    <lineage>
        <taxon>Bacteria</taxon>
        <taxon>Candidatus Nomuraibacteriota</taxon>
    </lineage>
</organism>
<name>A0A1F6W781_9BACT</name>
<dbReference type="AlphaFoldDB" id="A0A1F6W781"/>
<sequence length="152" mass="18225">MNNKTRSPVSKLLWAQYRLKNNPTTAELIFKGFLEELNIPFRFQKGMITSRKKGSVRIMDFYIPRIKMIFEIDGEYHNNTNQQIKDFEREQEIGRKRKGVLFVRFTNQQILKEPEQVKTILKEAYNDRIIDFYYIQNRRLGVKAKAKYKIIG</sequence>
<comment type="caution">
    <text evidence="2">The sequence shown here is derived from an EMBL/GenBank/DDBJ whole genome shotgun (WGS) entry which is preliminary data.</text>
</comment>
<dbReference type="Gene3D" id="3.40.960.10">
    <property type="entry name" value="VSR Endonuclease"/>
    <property type="match status" value="1"/>
</dbReference>
<evidence type="ECO:0000259" key="1">
    <source>
        <dbReference type="Pfam" id="PF04480"/>
    </source>
</evidence>
<accession>A0A1F6W781</accession>